<feature type="non-terminal residue" evidence="3">
    <location>
        <position position="1"/>
    </location>
</feature>
<dbReference type="InterPro" id="IPR001736">
    <property type="entry name" value="PLipase_D/transphosphatidylase"/>
</dbReference>
<dbReference type="SUPFAM" id="SSF56024">
    <property type="entry name" value="Phospholipase D/nuclease"/>
    <property type="match status" value="2"/>
</dbReference>
<dbReference type="PANTHER" id="PTHR10185:SF17">
    <property type="entry name" value="GM01519P-RELATED"/>
    <property type="match status" value="1"/>
</dbReference>
<dbReference type="SMART" id="SM00155">
    <property type="entry name" value="PLDc"/>
    <property type="match status" value="2"/>
</dbReference>
<dbReference type="EMBL" id="CAJPVJ010008263">
    <property type="protein sequence ID" value="CAG2171811.1"/>
    <property type="molecule type" value="Genomic_DNA"/>
</dbReference>
<name>A0A7R9M6Q4_9ACAR</name>
<dbReference type="Pfam" id="PF13918">
    <property type="entry name" value="PLDc_3"/>
    <property type="match status" value="1"/>
</dbReference>
<keyword evidence="4" id="KW-1185">Reference proteome</keyword>
<dbReference type="EMBL" id="OC923088">
    <property type="protein sequence ID" value="CAD7654624.1"/>
    <property type="molecule type" value="Genomic_DNA"/>
</dbReference>
<dbReference type="CDD" id="cd09107">
    <property type="entry name" value="PLDc_vPLD3_4_5_like_2"/>
    <property type="match status" value="1"/>
</dbReference>
<comment type="similarity">
    <text evidence="1">Belongs to the phospholipase D family.</text>
</comment>
<feature type="domain" description="PLD phosphodiesterase" evidence="2">
    <location>
        <begin position="339"/>
        <end position="365"/>
    </location>
</feature>
<dbReference type="InterPro" id="IPR050874">
    <property type="entry name" value="Diverse_PLD-related"/>
</dbReference>
<dbReference type="PANTHER" id="PTHR10185">
    <property type="entry name" value="PHOSPHOLIPASE D - RELATED"/>
    <property type="match status" value="1"/>
</dbReference>
<accession>A0A7R9M6Q4</accession>
<sequence length="407" mass="45904">TDGSECRAEITETIPIGLTFNTSIVSNSTSDQFINLVSMATTSIDIASFYWTLIGTDVMPHPDNESLVGEKFLNSLIDSSKSRSVKIRIAVDESYMKESKHDIQLLANVAQIRQLDFNRVMGAGVLHTKFIVVDNKHFYIGSANMDWRSLTHVKEMGVVLTDCQPLANDLSKIFEVYWYLGEPNATIPTQWPQELSTNYNKSNPLSIPINQLDYDVFMSSSPKPFNPFGRTNDIAAILSIIGRAKKFIDIAVMDYYPIFLYSKKNPFWPLIDNALKSAVIDRKVNVRLLASQWKSTRPSMPLFLKSLAAINDTKSFGAKIEVKLFVVPAFTPYQKSIPYARVNHNKYMVTDETAYIGTSNWSADYFVNTGGVGIAITPRNTTSDQNLRLDLQSIFERDWSSSYARYV</sequence>
<organism evidence="3">
    <name type="scientific">Oppiella nova</name>
    <dbReference type="NCBI Taxonomy" id="334625"/>
    <lineage>
        <taxon>Eukaryota</taxon>
        <taxon>Metazoa</taxon>
        <taxon>Ecdysozoa</taxon>
        <taxon>Arthropoda</taxon>
        <taxon>Chelicerata</taxon>
        <taxon>Arachnida</taxon>
        <taxon>Acari</taxon>
        <taxon>Acariformes</taxon>
        <taxon>Sarcoptiformes</taxon>
        <taxon>Oribatida</taxon>
        <taxon>Brachypylina</taxon>
        <taxon>Oppioidea</taxon>
        <taxon>Oppiidae</taxon>
        <taxon>Oppiella</taxon>
    </lineage>
</organism>
<reference evidence="3" key="1">
    <citation type="submission" date="2020-11" db="EMBL/GenBank/DDBJ databases">
        <authorList>
            <person name="Tran Van P."/>
        </authorList>
    </citation>
    <scope>NUCLEOTIDE SEQUENCE</scope>
</reference>
<dbReference type="GO" id="GO:0003824">
    <property type="term" value="F:catalytic activity"/>
    <property type="evidence" value="ECO:0007669"/>
    <property type="project" value="InterPro"/>
</dbReference>
<gene>
    <name evidence="3" type="ORF">ONB1V03_LOCUS11271</name>
</gene>
<dbReference type="AlphaFoldDB" id="A0A7R9M6Q4"/>
<dbReference type="Proteomes" id="UP000728032">
    <property type="component" value="Unassembled WGS sequence"/>
</dbReference>
<dbReference type="OrthoDB" id="1923775at2759"/>
<protein>
    <recommendedName>
        <fullName evidence="2">PLD phosphodiesterase domain-containing protein</fullName>
    </recommendedName>
</protein>
<evidence type="ECO:0000313" key="4">
    <source>
        <dbReference type="Proteomes" id="UP000728032"/>
    </source>
</evidence>
<evidence type="ECO:0000256" key="1">
    <source>
        <dbReference type="ARBA" id="ARBA00008664"/>
    </source>
</evidence>
<dbReference type="InterPro" id="IPR032803">
    <property type="entry name" value="PLDc_3"/>
</dbReference>
<feature type="domain" description="PLD phosphodiesterase" evidence="2">
    <location>
        <begin position="122"/>
        <end position="149"/>
    </location>
</feature>
<proteinExistence type="inferred from homology"/>
<dbReference type="PROSITE" id="PS50035">
    <property type="entry name" value="PLD"/>
    <property type="match status" value="2"/>
</dbReference>
<dbReference type="Gene3D" id="3.30.870.10">
    <property type="entry name" value="Endonuclease Chain A"/>
    <property type="match status" value="2"/>
</dbReference>
<evidence type="ECO:0000313" key="3">
    <source>
        <dbReference type="EMBL" id="CAD7654624.1"/>
    </source>
</evidence>
<evidence type="ECO:0000259" key="2">
    <source>
        <dbReference type="PROSITE" id="PS50035"/>
    </source>
</evidence>
<dbReference type="CDD" id="cd09106">
    <property type="entry name" value="PLDc_vPLD3_4_5_like_1"/>
    <property type="match status" value="1"/>
</dbReference>